<name>A0ACC2DTM9_DIPCM</name>
<evidence type="ECO:0000313" key="2">
    <source>
        <dbReference type="Proteomes" id="UP001162992"/>
    </source>
</evidence>
<comment type="caution">
    <text evidence="1">The sequence shown here is derived from an EMBL/GenBank/DDBJ whole genome shotgun (WGS) entry which is preliminary data.</text>
</comment>
<proteinExistence type="predicted"/>
<sequence>MLSLLLYVLIMNIITSNVRGLNSPIRCSLLYRYLLTLRHYNLVVCLQETKLSGFLLDVLTKSFASHFNYSFSPTDGTGGGLVTLISRDWKLVMAWLLLFPEIGSWLPTFPFLAIVLTSAPFLNAFCFSIFLTFMLRTLL</sequence>
<accession>A0ACC2DTM9</accession>
<dbReference type="EMBL" id="CM055096">
    <property type="protein sequence ID" value="KAJ7557342.1"/>
    <property type="molecule type" value="Genomic_DNA"/>
</dbReference>
<organism evidence="1 2">
    <name type="scientific">Diphasiastrum complanatum</name>
    <name type="common">Issler's clubmoss</name>
    <name type="synonym">Lycopodium complanatum</name>
    <dbReference type="NCBI Taxonomy" id="34168"/>
    <lineage>
        <taxon>Eukaryota</taxon>
        <taxon>Viridiplantae</taxon>
        <taxon>Streptophyta</taxon>
        <taxon>Embryophyta</taxon>
        <taxon>Tracheophyta</taxon>
        <taxon>Lycopodiopsida</taxon>
        <taxon>Lycopodiales</taxon>
        <taxon>Lycopodiaceae</taxon>
        <taxon>Lycopodioideae</taxon>
        <taxon>Diphasiastrum</taxon>
    </lineage>
</organism>
<gene>
    <name evidence="1" type="ORF">O6H91_05G122600</name>
</gene>
<reference evidence="2" key="1">
    <citation type="journal article" date="2024" name="Proc. Natl. Acad. Sci. U.S.A.">
        <title>Extraordinary preservation of gene collinearity over three hundred million years revealed in homosporous lycophytes.</title>
        <authorList>
            <person name="Li C."/>
            <person name="Wickell D."/>
            <person name="Kuo L.Y."/>
            <person name="Chen X."/>
            <person name="Nie B."/>
            <person name="Liao X."/>
            <person name="Peng D."/>
            <person name="Ji J."/>
            <person name="Jenkins J."/>
            <person name="Williams M."/>
            <person name="Shu S."/>
            <person name="Plott C."/>
            <person name="Barry K."/>
            <person name="Rajasekar S."/>
            <person name="Grimwood J."/>
            <person name="Han X."/>
            <person name="Sun S."/>
            <person name="Hou Z."/>
            <person name="He W."/>
            <person name="Dai G."/>
            <person name="Sun C."/>
            <person name="Schmutz J."/>
            <person name="Leebens-Mack J.H."/>
            <person name="Li F.W."/>
            <person name="Wang L."/>
        </authorList>
    </citation>
    <scope>NUCLEOTIDE SEQUENCE [LARGE SCALE GENOMIC DNA]</scope>
    <source>
        <strain evidence="2">cv. PW_Plant_1</strain>
    </source>
</reference>
<protein>
    <submittedName>
        <fullName evidence="1">Uncharacterized protein</fullName>
    </submittedName>
</protein>
<dbReference type="Proteomes" id="UP001162992">
    <property type="component" value="Chromosome 5"/>
</dbReference>
<keyword evidence="2" id="KW-1185">Reference proteome</keyword>
<evidence type="ECO:0000313" key="1">
    <source>
        <dbReference type="EMBL" id="KAJ7557342.1"/>
    </source>
</evidence>